<dbReference type="InterPro" id="IPR000073">
    <property type="entry name" value="AB_hydrolase_1"/>
</dbReference>
<reference evidence="2 3" key="1">
    <citation type="submission" date="2023-06" db="EMBL/GenBank/DDBJ databases">
        <authorList>
            <person name="Oyuntsetseg B."/>
            <person name="Kim S.B."/>
        </authorList>
    </citation>
    <scope>NUCLEOTIDE SEQUENCE [LARGE SCALE GENOMIC DNA]</scope>
    <source>
        <strain evidence="2 3">2-15</strain>
    </source>
</reference>
<dbReference type="Gene3D" id="3.40.50.1820">
    <property type="entry name" value="alpha/beta hydrolase"/>
    <property type="match status" value="1"/>
</dbReference>
<dbReference type="PANTHER" id="PTHR43194">
    <property type="entry name" value="HYDROLASE ALPHA/BETA FOLD FAMILY"/>
    <property type="match status" value="1"/>
</dbReference>
<dbReference type="InterPro" id="IPR029058">
    <property type="entry name" value="AB_hydrolase_fold"/>
</dbReference>
<name>A0A9Y2IC58_9PSEU</name>
<dbReference type="PANTHER" id="PTHR43194:SF2">
    <property type="entry name" value="PEROXISOMAL MEMBRANE PROTEIN LPX1"/>
    <property type="match status" value="1"/>
</dbReference>
<organism evidence="2 3">
    <name type="scientific">Amycolatopsis carbonis</name>
    <dbReference type="NCBI Taxonomy" id="715471"/>
    <lineage>
        <taxon>Bacteria</taxon>
        <taxon>Bacillati</taxon>
        <taxon>Actinomycetota</taxon>
        <taxon>Actinomycetes</taxon>
        <taxon>Pseudonocardiales</taxon>
        <taxon>Pseudonocardiaceae</taxon>
        <taxon>Amycolatopsis</taxon>
    </lineage>
</organism>
<accession>A0A9Y2IC58</accession>
<dbReference type="KEGG" id="acab:QRX50_37385"/>
<dbReference type="Pfam" id="PF12697">
    <property type="entry name" value="Abhydrolase_6"/>
    <property type="match status" value="1"/>
</dbReference>
<evidence type="ECO:0000313" key="2">
    <source>
        <dbReference type="EMBL" id="WIX77042.1"/>
    </source>
</evidence>
<dbReference type="InterPro" id="IPR050228">
    <property type="entry name" value="Carboxylesterase_BioH"/>
</dbReference>
<feature type="domain" description="AB hydrolase-1" evidence="1">
    <location>
        <begin position="12"/>
        <end position="258"/>
    </location>
</feature>
<dbReference type="AlphaFoldDB" id="A0A9Y2IC58"/>
<dbReference type="GO" id="GO:0016787">
    <property type="term" value="F:hydrolase activity"/>
    <property type="evidence" value="ECO:0007669"/>
    <property type="project" value="UniProtKB-KW"/>
</dbReference>
<dbReference type="RefSeq" id="WP_285967784.1">
    <property type="nucleotide sequence ID" value="NZ_CP127294.1"/>
</dbReference>
<gene>
    <name evidence="2" type="ORF">QRX50_37385</name>
</gene>
<dbReference type="SUPFAM" id="SSF53474">
    <property type="entry name" value="alpha/beta-Hydrolases"/>
    <property type="match status" value="1"/>
</dbReference>
<dbReference type="EMBL" id="CP127294">
    <property type="protein sequence ID" value="WIX77042.1"/>
    <property type="molecule type" value="Genomic_DNA"/>
</dbReference>
<sequence length="272" mass="30176">MNDFSADEADTIVLVHGLWVNPRSWEGWKHHYEARGYRVLTPAWPGLDREVEELRRDPAGIAGVGLREVVDHYQNIIRALDRPPIIMGHSFGGTVVQILLDRGLGSVGVAIDSAAVKGVLPLPLSTLKSTWPVLGNPANKNKAVLLTPEQFHYAVTNTLTESQSAARYERYAVPGSARVLFQGAFANFNPRAATRVDFRKRQVPLLFIAGEADHIVPPKVNKANWRLSSKSAAVTEYQEFPGRSHFIIGQDGWQEVAEYALNWAEEHAPARV</sequence>
<protein>
    <submittedName>
        <fullName evidence="2">Alpha/beta hydrolase</fullName>
    </submittedName>
</protein>
<evidence type="ECO:0000313" key="3">
    <source>
        <dbReference type="Proteomes" id="UP001236014"/>
    </source>
</evidence>
<evidence type="ECO:0000259" key="1">
    <source>
        <dbReference type="Pfam" id="PF12697"/>
    </source>
</evidence>
<dbReference type="Proteomes" id="UP001236014">
    <property type="component" value="Chromosome"/>
</dbReference>
<keyword evidence="3" id="KW-1185">Reference proteome</keyword>
<keyword evidence="2" id="KW-0378">Hydrolase</keyword>
<proteinExistence type="predicted"/>